<keyword evidence="2" id="KW-1185">Reference proteome</keyword>
<evidence type="ECO:0000313" key="2">
    <source>
        <dbReference type="Proteomes" id="UP000593890"/>
    </source>
</evidence>
<dbReference type="RefSeq" id="WP_215532779.1">
    <property type="nucleotide sequence ID" value="NZ_AP023321.1"/>
</dbReference>
<dbReference type="Gene3D" id="3.30.2020.10">
    <property type="entry name" value="NE0471-like N-terminal domain"/>
    <property type="match status" value="1"/>
</dbReference>
<proteinExistence type="predicted"/>
<sequence>MFHKIKSVNPLPDYKLSIMFECGEQKKYDVNPLFSRWDAFQALKSIEGLFQQVYVDAGGCGICWNEDIDLSCEELWDNGELKWKG</sequence>
<dbReference type="KEGG" id="sman:C12CBH8_12310"/>
<dbReference type="Proteomes" id="UP000593890">
    <property type="component" value="Chromosome"/>
</dbReference>
<dbReference type="InterPro" id="IPR036782">
    <property type="entry name" value="NE0471-like_N"/>
</dbReference>
<accession>A0A7I8D4A7</accession>
<gene>
    <name evidence="1" type="ORF">C12CBH8_12310</name>
</gene>
<evidence type="ECO:0008006" key="3">
    <source>
        <dbReference type="Google" id="ProtNLM"/>
    </source>
</evidence>
<organism evidence="1 2">
    <name type="scientific">Solibaculum mannosilyticum</name>
    <dbReference type="NCBI Taxonomy" id="2780922"/>
    <lineage>
        <taxon>Bacteria</taxon>
        <taxon>Bacillati</taxon>
        <taxon>Bacillota</taxon>
        <taxon>Clostridia</taxon>
        <taxon>Eubacteriales</taxon>
        <taxon>Oscillospiraceae</taxon>
        <taxon>Solibaculum</taxon>
    </lineage>
</organism>
<name>A0A7I8D4A7_9FIRM</name>
<dbReference type="AlphaFoldDB" id="A0A7I8D4A7"/>
<reference evidence="2" key="1">
    <citation type="submission" date="2020-07" db="EMBL/GenBank/DDBJ databases">
        <title>Complete genome sequencing of Clostridia bacterium strain 12CBH8.</title>
        <authorList>
            <person name="Sakamoto M."/>
            <person name="Murakami T."/>
            <person name="Mori H."/>
        </authorList>
    </citation>
    <scope>NUCLEOTIDE SEQUENCE [LARGE SCALE GENOMIC DNA]</scope>
    <source>
        <strain evidence="2">12CBH8</strain>
    </source>
</reference>
<evidence type="ECO:0000313" key="1">
    <source>
        <dbReference type="EMBL" id="BCI60592.1"/>
    </source>
</evidence>
<protein>
    <recommendedName>
        <fullName evidence="3">DUF2442 domain-containing protein</fullName>
    </recommendedName>
</protein>
<dbReference type="Pfam" id="PF10387">
    <property type="entry name" value="DUF2442"/>
    <property type="match status" value="1"/>
</dbReference>
<dbReference type="SUPFAM" id="SSF143880">
    <property type="entry name" value="NE0471 N-terminal domain-like"/>
    <property type="match status" value="1"/>
</dbReference>
<dbReference type="InterPro" id="IPR018841">
    <property type="entry name" value="DUF2442"/>
</dbReference>
<dbReference type="EMBL" id="AP023321">
    <property type="protein sequence ID" value="BCI60592.1"/>
    <property type="molecule type" value="Genomic_DNA"/>
</dbReference>